<dbReference type="InParanoid" id="A0A672M0T9"/>
<proteinExistence type="predicted"/>
<keyword evidence="2 3" id="KW-0040">ANK repeat</keyword>
<dbReference type="PROSITE" id="PS50297">
    <property type="entry name" value="ANK_REP_REGION"/>
    <property type="match status" value="1"/>
</dbReference>
<evidence type="ECO:0000256" key="2">
    <source>
        <dbReference type="ARBA" id="ARBA00023043"/>
    </source>
</evidence>
<dbReference type="GO" id="GO:0005737">
    <property type="term" value="C:cytoplasm"/>
    <property type="evidence" value="ECO:0007669"/>
    <property type="project" value="TreeGrafter"/>
</dbReference>
<dbReference type="GO" id="GO:2000045">
    <property type="term" value="P:regulation of G1/S transition of mitotic cell cycle"/>
    <property type="evidence" value="ECO:0007669"/>
    <property type="project" value="TreeGrafter"/>
</dbReference>
<reference evidence="4" key="2">
    <citation type="submission" date="2025-09" db="UniProtKB">
        <authorList>
            <consortium name="Ensembl"/>
        </authorList>
    </citation>
    <scope>IDENTIFICATION</scope>
</reference>
<dbReference type="PROSITE" id="PS50088">
    <property type="entry name" value="ANK_REPEAT"/>
    <property type="match status" value="1"/>
</dbReference>
<name>A0A672M0T9_SINGR</name>
<dbReference type="Pfam" id="PF12796">
    <property type="entry name" value="Ank_2"/>
    <property type="match status" value="1"/>
</dbReference>
<reference evidence="4" key="1">
    <citation type="submission" date="2025-08" db="UniProtKB">
        <authorList>
            <consortium name="Ensembl"/>
        </authorList>
    </citation>
    <scope>IDENTIFICATION</scope>
</reference>
<dbReference type="KEGG" id="sgh:107595098"/>
<dbReference type="OrthoDB" id="539213at2759"/>
<gene>
    <name evidence="4" type="primary">cdkn2a/b</name>
</gene>
<dbReference type="GO" id="GO:0004861">
    <property type="term" value="F:cyclin-dependent protein serine/threonine kinase inhibitor activity"/>
    <property type="evidence" value="ECO:0007669"/>
    <property type="project" value="TreeGrafter"/>
</dbReference>
<organism evidence="4 5">
    <name type="scientific">Sinocyclocheilus grahami</name>
    <name type="common">Dianchi golden-line fish</name>
    <name type="synonym">Barbus grahami</name>
    <dbReference type="NCBI Taxonomy" id="75366"/>
    <lineage>
        <taxon>Eukaryota</taxon>
        <taxon>Metazoa</taxon>
        <taxon>Chordata</taxon>
        <taxon>Craniata</taxon>
        <taxon>Vertebrata</taxon>
        <taxon>Euteleostomi</taxon>
        <taxon>Actinopterygii</taxon>
        <taxon>Neopterygii</taxon>
        <taxon>Teleostei</taxon>
        <taxon>Ostariophysi</taxon>
        <taxon>Cypriniformes</taxon>
        <taxon>Cyprinidae</taxon>
        <taxon>Cyprininae</taxon>
        <taxon>Sinocyclocheilus</taxon>
    </lineage>
</organism>
<dbReference type="GeneID" id="107595098"/>
<dbReference type="InterPro" id="IPR002110">
    <property type="entry name" value="Ankyrin_rpt"/>
</dbReference>
<dbReference type="SUPFAM" id="SSF48403">
    <property type="entry name" value="Ankyrin repeat"/>
    <property type="match status" value="1"/>
</dbReference>
<dbReference type="Ensembl" id="ENSSGRT00000032412.1">
    <property type="protein sequence ID" value="ENSSGRP00000030164.1"/>
    <property type="gene ID" value="ENSSGRG00000017066.1"/>
</dbReference>
<protein>
    <submittedName>
        <fullName evidence="4">Cyclin-dependent kinase inhibitor 2A-like</fullName>
    </submittedName>
</protein>
<evidence type="ECO:0000256" key="3">
    <source>
        <dbReference type="PROSITE-ProRule" id="PRU00023"/>
    </source>
</evidence>
<dbReference type="PANTHER" id="PTHR24201:SF8">
    <property type="entry name" value="CYCLIN-DEPENDENT KINASE 4 INHIBITOR B"/>
    <property type="match status" value="1"/>
</dbReference>
<dbReference type="OMA" id="PNRYGRS"/>
<evidence type="ECO:0000313" key="5">
    <source>
        <dbReference type="Proteomes" id="UP000472262"/>
    </source>
</evidence>
<dbReference type="SMART" id="SM00248">
    <property type="entry name" value="ANK"/>
    <property type="match status" value="3"/>
</dbReference>
<dbReference type="Proteomes" id="UP000472262">
    <property type="component" value="Unassembled WGS sequence"/>
</dbReference>
<dbReference type="InterPro" id="IPR036770">
    <property type="entry name" value="Ankyrin_rpt-contain_sf"/>
</dbReference>
<dbReference type="InterPro" id="IPR050776">
    <property type="entry name" value="Ank_Repeat/CDKN_Inhibitor"/>
</dbReference>
<dbReference type="GO" id="GO:0005634">
    <property type="term" value="C:nucleus"/>
    <property type="evidence" value="ECO:0007669"/>
    <property type="project" value="TreeGrafter"/>
</dbReference>
<accession>A0A672M0T9</accession>
<dbReference type="PANTHER" id="PTHR24201">
    <property type="entry name" value="ANK_REP_REGION DOMAIN-CONTAINING PROTEIN"/>
    <property type="match status" value="1"/>
</dbReference>
<dbReference type="GO" id="GO:0019901">
    <property type="term" value="F:protein kinase binding"/>
    <property type="evidence" value="ECO:0007669"/>
    <property type="project" value="TreeGrafter"/>
</dbReference>
<sequence length="141" mass="15346">MLLPVKAKSFSGLIMKMMHAEDELTKAAATGNTYHVQFLLSNGVNVNGVNKFGRTPIQVMMMGNTLLAHLLLEYGADPNVPDPGTGSTPLHDAARSGFMDTVRLLIRFNADPNATDHSNLRPVDVARQTGHMDVAEFLSRI</sequence>
<dbReference type="GO" id="GO:0008285">
    <property type="term" value="P:negative regulation of cell population proliferation"/>
    <property type="evidence" value="ECO:0007669"/>
    <property type="project" value="TreeGrafter"/>
</dbReference>
<dbReference type="Gene3D" id="1.25.40.20">
    <property type="entry name" value="Ankyrin repeat-containing domain"/>
    <property type="match status" value="1"/>
</dbReference>
<keyword evidence="1" id="KW-0677">Repeat</keyword>
<evidence type="ECO:0000256" key="1">
    <source>
        <dbReference type="ARBA" id="ARBA00022737"/>
    </source>
</evidence>
<dbReference type="AlphaFoldDB" id="A0A672M0T9"/>
<evidence type="ECO:0000313" key="4">
    <source>
        <dbReference type="Ensembl" id="ENSSGRP00000030164.1"/>
    </source>
</evidence>
<dbReference type="RefSeq" id="XP_016140896.1">
    <property type="nucleotide sequence ID" value="XM_016285410.1"/>
</dbReference>
<keyword evidence="5" id="KW-1185">Reference proteome</keyword>
<feature type="repeat" description="ANK" evidence="3">
    <location>
        <begin position="85"/>
        <end position="117"/>
    </location>
</feature>
<dbReference type="CTD" id="100329528"/>